<keyword evidence="2" id="KW-1185">Reference proteome</keyword>
<evidence type="ECO:0000313" key="1">
    <source>
        <dbReference type="EMBL" id="KAJ1193854.1"/>
    </source>
</evidence>
<name>A0AAV7V0Y6_PLEWA</name>
<accession>A0AAV7V0Y6</accession>
<gene>
    <name evidence="1" type="ORF">NDU88_003150</name>
</gene>
<proteinExistence type="predicted"/>
<dbReference type="AlphaFoldDB" id="A0AAV7V0Y6"/>
<protein>
    <submittedName>
        <fullName evidence="1">Uncharacterized protein</fullName>
    </submittedName>
</protein>
<organism evidence="1 2">
    <name type="scientific">Pleurodeles waltl</name>
    <name type="common">Iberian ribbed newt</name>
    <dbReference type="NCBI Taxonomy" id="8319"/>
    <lineage>
        <taxon>Eukaryota</taxon>
        <taxon>Metazoa</taxon>
        <taxon>Chordata</taxon>
        <taxon>Craniata</taxon>
        <taxon>Vertebrata</taxon>
        <taxon>Euteleostomi</taxon>
        <taxon>Amphibia</taxon>
        <taxon>Batrachia</taxon>
        <taxon>Caudata</taxon>
        <taxon>Salamandroidea</taxon>
        <taxon>Salamandridae</taxon>
        <taxon>Pleurodelinae</taxon>
        <taxon>Pleurodeles</taxon>
    </lineage>
</organism>
<comment type="caution">
    <text evidence="1">The sequence shown here is derived from an EMBL/GenBank/DDBJ whole genome shotgun (WGS) entry which is preliminary data.</text>
</comment>
<reference evidence="1" key="1">
    <citation type="journal article" date="2022" name="bioRxiv">
        <title>Sequencing and chromosome-scale assembly of the giantPleurodeles waltlgenome.</title>
        <authorList>
            <person name="Brown T."/>
            <person name="Elewa A."/>
            <person name="Iarovenko S."/>
            <person name="Subramanian E."/>
            <person name="Araus A.J."/>
            <person name="Petzold A."/>
            <person name="Susuki M."/>
            <person name="Suzuki K.-i.T."/>
            <person name="Hayashi T."/>
            <person name="Toyoda A."/>
            <person name="Oliveira C."/>
            <person name="Osipova E."/>
            <person name="Leigh N.D."/>
            <person name="Simon A."/>
            <person name="Yun M.H."/>
        </authorList>
    </citation>
    <scope>NUCLEOTIDE SEQUENCE</scope>
    <source>
        <strain evidence="1">20211129_DDA</strain>
        <tissue evidence="1">Liver</tissue>
    </source>
</reference>
<evidence type="ECO:0000313" key="2">
    <source>
        <dbReference type="Proteomes" id="UP001066276"/>
    </source>
</evidence>
<dbReference type="Proteomes" id="UP001066276">
    <property type="component" value="Chromosome 2_2"/>
</dbReference>
<dbReference type="EMBL" id="JANPWB010000004">
    <property type="protein sequence ID" value="KAJ1193854.1"/>
    <property type="molecule type" value="Genomic_DNA"/>
</dbReference>
<sequence length="110" mass="11242">MFLPGAWASPDTVDRGVLVRACWDAFAHGSAFPFEAGRSRHRLPGVPLHGRAAALRPPCDFVTCLLRRGKVAGSRAGLSAVMLGGGAAILGPLAPPGQRVGGGGELETAT</sequence>